<accession>A0ABV7B6M5</accession>
<dbReference type="PRINTS" id="PR00039">
    <property type="entry name" value="HTHLYSR"/>
</dbReference>
<keyword evidence="3" id="KW-0238">DNA-binding</keyword>
<dbReference type="Gene3D" id="3.40.190.10">
    <property type="entry name" value="Periplasmic binding protein-like II"/>
    <property type="match status" value="2"/>
</dbReference>
<dbReference type="InterPro" id="IPR005119">
    <property type="entry name" value="LysR_subst-bd"/>
</dbReference>
<comment type="similarity">
    <text evidence="1">Belongs to the LysR transcriptional regulatory family.</text>
</comment>
<evidence type="ECO:0000256" key="3">
    <source>
        <dbReference type="ARBA" id="ARBA00023125"/>
    </source>
</evidence>
<evidence type="ECO:0000313" key="7">
    <source>
        <dbReference type="Proteomes" id="UP001595386"/>
    </source>
</evidence>
<dbReference type="SUPFAM" id="SSF53850">
    <property type="entry name" value="Periplasmic binding protein-like II"/>
    <property type="match status" value="1"/>
</dbReference>
<dbReference type="SUPFAM" id="SSF46785">
    <property type="entry name" value="Winged helix' DNA-binding domain"/>
    <property type="match status" value="1"/>
</dbReference>
<dbReference type="InterPro" id="IPR036390">
    <property type="entry name" value="WH_DNA-bd_sf"/>
</dbReference>
<protein>
    <submittedName>
        <fullName evidence="6">LysR family transcriptional regulator</fullName>
    </submittedName>
</protein>
<keyword evidence="7" id="KW-1185">Reference proteome</keyword>
<dbReference type="Pfam" id="PF03466">
    <property type="entry name" value="LysR_substrate"/>
    <property type="match status" value="1"/>
</dbReference>
<sequence>MDTELLRAFVTVAECQGFSAAGKVLHRTQSAVSLQIKRLEDQMGKALFERTSRSVMLTGPGERLLPYARHMLKLEDEAREALGGLSRGELIRFGTSEEQAATYLPRLLPRYAERYPAARLEVHCNISASLVETFQEGLLDVVLSIRHAPSQSGHLLGWEPMVWVAAADVRPENWEVLPLALNPEGCIFRAHALASLGRTKRRWQLRYVSQSPTGINLPVQAGLAMTVKTPRSVPEGCRIIGEEEGLPPLGQVEIELHRRPGHTSEALEAFCQEIEAIVTENEAVASPRPTESLHRND</sequence>
<evidence type="ECO:0000259" key="5">
    <source>
        <dbReference type="PROSITE" id="PS50931"/>
    </source>
</evidence>
<comment type="caution">
    <text evidence="6">The sequence shown here is derived from an EMBL/GenBank/DDBJ whole genome shotgun (WGS) entry which is preliminary data.</text>
</comment>
<dbReference type="InterPro" id="IPR050176">
    <property type="entry name" value="LTTR"/>
</dbReference>
<dbReference type="InterPro" id="IPR000847">
    <property type="entry name" value="LysR_HTH_N"/>
</dbReference>
<gene>
    <name evidence="6" type="ORF">ACFODV_12720</name>
</gene>
<dbReference type="RefSeq" id="WP_379760022.1">
    <property type="nucleotide sequence ID" value="NZ_JBHRSQ010000017.1"/>
</dbReference>
<dbReference type="InterPro" id="IPR036388">
    <property type="entry name" value="WH-like_DNA-bd_sf"/>
</dbReference>
<dbReference type="EMBL" id="JBHRSQ010000017">
    <property type="protein sequence ID" value="MFC2992898.1"/>
    <property type="molecule type" value="Genomic_DNA"/>
</dbReference>
<dbReference type="PANTHER" id="PTHR30579:SF7">
    <property type="entry name" value="HTH-TYPE TRANSCRIPTIONAL REGULATOR LRHA-RELATED"/>
    <property type="match status" value="1"/>
</dbReference>
<keyword evidence="2" id="KW-0805">Transcription regulation</keyword>
<dbReference type="Proteomes" id="UP001595386">
    <property type="component" value="Unassembled WGS sequence"/>
</dbReference>
<evidence type="ECO:0000313" key="6">
    <source>
        <dbReference type="EMBL" id="MFC2992898.1"/>
    </source>
</evidence>
<name>A0ABV7B6M5_9GAMM</name>
<dbReference type="PANTHER" id="PTHR30579">
    <property type="entry name" value="TRANSCRIPTIONAL REGULATOR"/>
    <property type="match status" value="1"/>
</dbReference>
<dbReference type="Pfam" id="PF00126">
    <property type="entry name" value="HTH_1"/>
    <property type="match status" value="1"/>
</dbReference>
<dbReference type="Gene3D" id="1.10.10.10">
    <property type="entry name" value="Winged helix-like DNA-binding domain superfamily/Winged helix DNA-binding domain"/>
    <property type="match status" value="1"/>
</dbReference>
<feature type="domain" description="HTH lysR-type" evidence="5">
    <location>
        <begin position="1"/>
        <end position="58"/>
    </location>
</feature>
<reference evidence="7" key="1">
    <citation type="journal article" date="2019" name="Int. J. Syst. Evol. Microbiol.">
        <title>The Global Catalogue of Microorganisms (GCM) 10K type strain sequencing project: providing services to taxonomists for standard genome sequencing and annotation.</title>
        <authorList>
            <consortium name="The Broad Institute Genomics Platform"/>
            <consortium name="The Broad Institute Genome Sequencing Center for Infectious Disease"/>
            <person name="Wu L."/>
            <person name="Ma J."/>
        </authorList>
    </citation>
    <scope>NUCLEOTIDE SEQUENCE [LARGE SCALE GENOMIC DNA]</scope>
    <source>
        <strain evidence="7">KCTC 52660</strain>
    </source>
</reference>
<dbReference type="PROSITE" id="PS50931">
    <property type="entry name" value="HTH_LYSR"/>
    <property type="match status" value="1"/>
</dbReference>
<evidence type="ECO:0000256" key="1">
    <source>
        <dbReference type="ARBA" id="ARBA00009437"/>
    </source>
</evidence>
<proteinExistence type="inferred from homology"/>
<organism evidence="6 7">
    <name type="scientific">Halomonas tibetensis</name>
    <dbReference type="NCBI Taxonomy" id="2259590"/>
    <lineage>
        <taxon>Bacteria</taxon>
        <taxon>Pseudomonadati</taxon>
        <taxon>Pseudomonadota</taxon>
        <taxon>Gammaproteobacteria</taxon>
        <taxon>Oceanospirillales</taxon>
        <taxon>Halomonadaceae</taxon>
        <taxon>Halomonas</taxon>
    </lineage>
</organism>
<evidence type="ECO:0000256" key="4">
    <source>
        <dbReference type="ARBA" id="ARBA00023163"/>
    </source>
</evidence>
<evidence type="ECO:0000256" key="2">
    <source>
        <dbReference type="ARBA" id="ARBA00023015"/>
    </source>
</evidence>
<keyword evidence="4" id="KW-0804">Transcription</keyword>